<feature type="domain" description="Phosphatidic acid phosphatase type 2/haloperoxidase" evidence="8">
    <location>
        <begin position="104"/>
        <end position="218"/>
    </location>
</feature>
<comment type="subcellular location">
    <subcellularLocation>
        <location evidence="1">Cell membrane</location>
        <topology evidence="1">Multi-pass membrane protein</topology>
    </subcellularLocation>
</comment>
<evidence type="ECO:0000313" key="9">
    <source>
        <dbReference type="EMBL" id="MCG2624662.1"/>
    </source>
</evidence>
<keyword evidence="5 7" id="KW-1133">Transmembrane helix</keyword>
<comment type="caution">
    <text evidence="9">The sequence shown here is derived from an EMBL/GenBank/DDBJ whole genome shotgun (WGS) entry which is preliminary data.</text>
</comment>
<proteinExistence type="predicted"/>
<gene>
    <name evidence="9" type="ORF">LVY72_22490</name>
</gene>
<dbReference type="PANTHER" id="PTHR14969">
    <property type="entry name" value="SPHINGOSINE-1-PHOSPHATE PHOSPHOHYDROLASE"/>
    <property type="match status" value="1"/>
</dbReference>
<keyword evidence="2" id="KW-1003">Cell membrane</keyword>
<dbReference type="SUPFAM" id="SSF48317">
    <property type="entry name" value="Acid phosphatase/Vanadium-dependent haloperoxidase"/>
    <property type="match status" value="1"/>
</dbReference>
<sequence>MTSVGQRRDLPAQARMAVLPQPRHWVLWPAVTALLTLVAGLVLVRQRGFTTAELGIDQAFSREHSSVATFLALTAAAVFSPAGGVVMIALLCLFLLLVRRSPVNAVAAGAIASTGWLSAIVFKDLVDRHRPDATLLADPLLAEPGTGSFPSGHTALAVSLAITVFLLARGTRWQWPALAGGAAVAVGVAASRVYLGVHYPTDVAASFLAAGSAIAFFTGLWNRFGIQVLARIPLLDRFGPVPGRC</sequence>
<evidence type="ECO:0000256" key="1">
    <source>
        <dbReference type="ARBA" id="ARBA00004651"/>
    </source>
</evidence>
<feature type="transmembrane region" description="Helical" evidence="7">
    <location>
        <begin position="103"/>
        <end position="122"/>
    </location>
</feature>
<feature type="transmembrane region" description="Helical" evidence="7">
    <location>
        <begin position="149"/>
        <end position="168"/>
    </location>
</feature>
<evidence type="ECO:0000256" key="3">
    <source>
        <dbReference type="ARBA" id="ARBA00022692"/>
    </source>
</evidence>
<dbReference type="Proteomes" id="UP001165368">
    <property type="component" value="Unassembled WGS sequence"/>
</dbReference>
<protein>
    <submittedName>
        <fullName evidence="9">Phosphatase PAP2 family protein</fullName>
    </submittedName>
</protein>
<keyword evidence="10" id="KW-1185">Reference proteome</keyword>
<accession>A0ABS9LDA0</accession>
<evidence type="ECO:0000256" key="6">
    <source>
        <dbReference type="ARBA" id="ARBA00023136"/>
    </source>
</evidence>
<keyword evidence="3 7" id="KW-0812">Transmembrane</keyword>
<dbReference type="InterPro" id="IPR036938">
    <property type="entry name" value="PAP2/HPO_sf"/>
</dbReference>
<evidence type="ECO:0000259" key="8">
    <source>
        <dbReference type="SMART" id="SM00014"/>
    </source>
</evidence>
<evidence type="ECO:0000313" key="10">
    <source>
        <dbReference type="Proteomes" id="UP001165368"/>
    </source>
</evidence>
<feature type="transmembrane region" description="Helical" evidence="7">
    <location>
        <begin position="25"/>
        <end position="44"/>
    </location>
</feature>
<dbReference type="Pfam" id="PF01569">
    <property type="entry name" value="PAP2"/>
    <property type="match status" value="1"/>
</dbReference>
<keyword evidence="6 7" id="KW-0472">Membrane</keyword>
<reference evidence="9" key="1">
    <citation type="submission" date="2022-01" db="EMBL/GenBank/DDBJ databases">
        <authorList>
            <person name="Jo J.-H."/>
            <person name="Im W.-T."/>
        </authorList>
    </citation>
    <scope>NUCLEOTIDE SEQUENCE</scope>
    <source>
        <strain evidence="9">I2-34</strain>
    </source>
</reference>
<dbReference type="EMBL" id="JAKLTQ010000029">
    <property type="protein sequence ID" value="MCG2624662.1"/>
    <property type="molecule type" value="Genomic_DNA"/>
</dbReference>
<evidence type="ECO:0000256" key="5">
    <source>
        <dbReference type="ARBA" id="ARBA00022989"/>
    </source>
</evidence>
<dbReference type="PANTHER" id="PTHR14969:SF62">
    <property type="entry name" value="DECAPRENYLPHOSPHORYL-5-PHOSPHORIBOSE PHOSPHATASE RV3807C-RELATED"/>
    <property type="match status" value="1"/>
</dbReference>
<keyword evidence="4" id="KW-0378">Hydrolase</keyword>
<dbReference type="RefSeq" id="WP_237826895.1">
    <property type="nucleotide sequence ID" value="NZ_JAKLTQ010000029.1"/>
</dbReference>
<feature type="transmembrane region" description="Helical" evidence="7">
    <location>
        <begin position="175"/>
        <end position="197"/>
    </location>
</feature>
<evidence type="ECO:0000256" key="4">
    <source>
        <dbReference type="ARBA" id="ARBA00022801"/>
    </source>
</evidence>
<dbReference type="InterPro" id="IPR000326">
    <property type="entry name" value="PAP2/HPO"/>
</dbReference>
<dbReference type="Gene3D" id="1.20.144.10">
    <property type="entry name" value="Phosphatidic acid phosphatase type 2/haloperoxidase"/>
    <property type="match status" value="1"/>
</dbReference>
<evidence type="ECO:0000256" key="2">
    <source>
        <dbReference type="ARBA" id="ARBA00022475"/>
    </source>
</evidence>
<name>A0ABS9LDA0_9MICC</name>
<evidence type="ECO:0000256" key="7">
    <source>
        <dbReference type="SAM" id="Phobius"/>
    </source>
</evidence>
<dbReference type="SMART" id="SM00014">
    <property type="entry name" value="acidPPc"/>
    <property type="match status" value="1"/>
</dbReference>
<feature type="transmembrane region" description="Helical" evidence="7">
    <location>
        <begin position="70"/>
        <end position="96"/>
    </location>
</feature>
<organism evidence="9 10">
    <name type="scientific">Arthrobacter hankyongi</name>
    <dbReference type="NCBI Taxonomy" id="2904801"/>
    <lineage>
        <taxon>Bacteria</taxon>
        <taxon>Bacillati</taxon>
        <taxon>Actinomycetota</taxon>
        <taxon>Actinomycetes</taxon>
        <taxon>Micrococcales</taxon>
        <taxon>Micrococcaceae</taxon>
        <taxon>Arthrobacter</taxon>
    </lineage>
</organism>
<feature type="transmembrane region" description="Helical" evidence="7">
    <location>
        <begin position="203"/>
        <end position="221"/>
    </location>
</feature>